<name>A0A8J3N7C1_9CHLR</name>
<gene>
    <name evidence="1" type="ORF">KSF_085010</name>
</gene>
<organism evidence="1 2">
    <name type="scientific">Reticulibacter mediterranei</name>
    <dbReference type="NCBI Taxonomy" id="2778369"/>
    <lineage>
        <taxon>Bacteria</taxon>
        <taxon>Bacillati</taxon>
        <taxon>Chloroflexota</taxon>
        <taxon>Ktedonobacteria</taxon>
        <taxon>Ktedonobacterales</taxon>
        <taxon>Reticulibacteraceae</taxon>
        <taxon>Reticulibacter</taxon>
    </lineage>
</organism>
<dbReference type="AlphaFoldDB" id="A0A8J3N7C1"/>
<comment type="caution">
    <text evidence="1">The sequence shown here is derived from an EMBL/GenBank/DDBJ whole genome shotgun (WGS) entry which is preliminary data.</text>
</comment>
<proteinExistence type="predicted"/>
<keyword evidence="2" id="KW-1185">Reference proteome</keyword>
<protein>
    <submittedName>
        <fullName evidence="1">Uncharacterized protein</fullName>
    </submittedName>
</protein>
<dbReference type="Proteomes" id="UP000597444">
    <property type="component" value="Unassembled WGS sequence"/>
</dbReference>
<dbReference type="EMBL" id="BNJK01000002">
    <property type="protein sequence ID" value="GHO98453.1"/>
    <property type="molecule type" value="Genomic_DNA"/>
</dbReference>
<reference evidence="1" key="1">
    <citation type="submission" date="2020-10" db="EMBL/GenBank/DDBJ databases">
        <title>Taxonomic study of unclassified bacteria belonging to the class Ktedonobacteria.</title>
        <authorList>
            <person name="Yabe S."/>
            <person name="Wang C.M."/>
            <person name="Zheng Y."/>
            <person name="Sakai Y."/>
            <person name="Cavaletti L."/>
            <person name="Monciardini P."/>
            <person name="Donadio S."/>
        </authorList>
    </citation>
    <scope>NUCLEOTIDE SEQUENCE</scope>
    <source>
        <strain evidence="1">ID150040</strain>
    </source>
</reference>
<evidence type="ECO:0000313" key="1">
    <source>
        <dbReference type="EMBL" id="GHO98453.1"/>
    </source>
</evidence>
<accession>A0A8J3N7C1</accession>
<sequence>MAFEQEILRVPVEVAFIALVVFELDLGQLVDIYRYNRRDPPRNGFHMRVRPFDLLPFIGHDGGGFADA</sequence>
<evidence type="ECO:0000313" key="2">
    <source>
        <dbReference type="Proteomes" id="UP000597444"/>
    </source>
</evidence>